<keyword evidence="5" id="KW-1185">Reference proteome</keyword>
<dbReference type="InterPro" id="IPR008030">
    <property type="entry name" value="NmrA-like"/>
</dbReference>
<sequence length="297" mass="32029">MSDTPLILITGATGQQGGAVARHLLASGDWRVRALVRDPGSPQALALRAAGAELVQGDLDAPASVQAAATGAYGLFSLQTFTGPGGVEAEVRQARTVADAAKAAGVRHVVYSSIDGAERDSGVPHFQTKHEGEIYLDSLGLPVTALRLVSFMDNFSTYSAPPLIDGEIVLSWPLDPATSLQMIAVEDIGAFTALVFSRPDEFIGRKIPLAGDELTLAQIVETFTKVTGIPARYERQDIEQVRAYSEDAAHMYEFFAEKGFQADIPALREIYPGLTTLEGWLRRTDWQPQPAPEFWTS</sequence>
<name>A0A1G7UWY6_9ACTN</name>
<dbReference type="SUPFAM" id="SSF51735">
    <property type="entry name" value="NAD(P)-binding Rossmann-fold domains"/>
    <property type="match status" value="1"/>
</dbReference>
<dbReference type="Gene3D" id="3.90.25.10">
    <property type="entry name" value="UDP-galactose 4-epimerase, domain 1"/>
    <property type="match status" value="1"/>
</dbReference>
<dbReference type="PANTHER" id="PTHR42748:SF7">
    <property type="entry name" value="NMRA LIKE REDOX SENSOR 1-RELATED"/>
    <property type="match status" value="1"/>
</dbReference>
<protein>
    <submittedName>
        <fullName evidence="4">Uncharacterized conserved protein YbjT, contains NAD(P)-binding and DUF2867 domains</fullName>
    </submittedName>
</protein>
<dbReference type="Pfam" id="PF05368">
    <property type="entry name" value="NmrA"/>
    <property type="match status" value="1"/>
</dbReference>
<evidence type="ECO:0000256" key="2">
    <source>
        <dbReference type="ARBA" id="ARBA00022857"/>
    </source>
</evidence>
<dbReference type="InterPro" id="IPR036291">
    <property type="entry name" value="NAD(P)-bd_dom_sf"/>
</dbReference>
<evidence type="ECO:0000259" key="3">
    <source>
        <dbReference type="Pfam" id="PF05368"/>
    </source>
</evidence>
<evidence type="ECO:0000256" key="1">
    <source>
        <dbReference type="ARBA" id="ARBA00006328"/>
    </source>
</evidence>
<keyword evidence="2" id="KW-0521">NADP</keyword>
<dbReference type="OrthoDB" id="319724at2"/>
<organism evidence="4 5">
    <name type="scientific">Sinosporangium album</name>
    <dbReference type="NCBI Taxonomy" id="504805"/>
    <lineage>
        <taxon>Bacteria</taxon>
        <taxon>Bacillati</taxon>
        <taxon>Actinomycetota</taxon>
        <taxon>Actinomycetes</taxon>
        <taxon>Streptosporangiales</taxon>
        <taxon>Streptosporangiaceae</taxon>
        <taxon>Sinosporangium</taxon>
    </lineage>
</organism>
<accession>A0A1G7UWY6</accession>
<proteinExistence type="inferred from homology"/>
<comment type="similarity">
    <text evidence="1">Belongs to the NmrA-type oxidoreductase family.</text>
</comment>
<dbReference type="STRING" id="504805.SAMN05421505_1059"/>
<dbReference type="RefSeq" id="WP_093169314.1">
    <property type="nucleotide sequence ID" value="NZ_FNCN01000005.1"/>
</dbReference>
<dbReference type="PANTHER" id="PTHR42748">
    <property type="entry name" value="NITROGEN METABOLITE REPRESSION PROTEIN NMRA FAMILY MEMBER"/>
    <property type="match status" value="1"/>
</dbReference>
<dbReference type="Proteomes" id="UP000198923">
    <property type="component" value="Unassembled WGS sequence"/>
</dbReference>
<gene>
    <name evidence="4" type="ORF">SAMN05421505_1059</name>
</gene>
<dbReference type="CDD" id="cd05251">
    <property type="entry name" value="NmrA_like_SDR_a"/>
    <property type="match status" value="1"/>
</dbReference>
<reference evidence="4 5" key="1">
    <citation type="submission" date="2016-10" db="EMBL/GenBank/DDBJ databases">
        <authorList>
            <person name="de Groot N.N."/>
        </authorList>
    </citation>
    <scope>NUCLEOTIDE SEQUENCE [LARGE SCALE GENOMIC DNA]</scope>
    <source>
        <strain evidence="4 5">CPCC 201354</strain>
    </source>
</reference>
<evidence type="ECO:0000313" key="4">
    <source>
        <dbReference type="EMBL" id="SDG52006.1"/>
    </source>
</evidence>
<feature type="domain" description="NmrA-like" evidence="3">
    <location>
        <begin position="6"/>
        <end position="281"/>
    </location>
</feature>
<dbReference type="AlphaFoldDB" id="A0A1G7UWY6"/>
<dbReference type="InterPro" id="IPR051164">
    <property type="entry name" value="NmrA-like_oxidored"/>
</dbReference>
<dbReference type="EMBL" id="FNCN01000005">
    <property type="protein sequence ID" value="SDG52006.1"/>
    <property type="molecule type" value="Genomic_DNA"/>
</dbReference>
<dbReference type="Gene3D" id="3.40.50.720">
    <property type="entry name" value="NAD(P)-binding Rossmann-like Domain"/>
    <property type="match status" value="1"/>
</dbReference>
<evidence type="ECO:0000313" key="5">
    <source>
        <dbReference type="Proteomes" id="UP000198923"/>
    </source>
</evidence>